<organism evidence="2 3">
    <name type="scientific">Actinomycetospora straminea</name>
    <dbReference type="NCBI Taxonomy" id="663607"/>
    <lineage>
        <taxon>Bacteria</taxon>
        <taxon>Bacillati</taxon>
        <taxon>Actinomycetota</taxon>
        <taxon>Actinomycetes</taxon>
        <taxon>Pseudonocardiales</taxon>
        <taxon>Pseudonocardiaceae</taxon>
        <taxon>Actinomycetospora</taxon>
    </lineage>
</organism>
<evidence type="ECO:0000313" key="3">
    <source>
        <dbReference type="Proteomes" id="UP001500457"/>
    </source>
</evidence>
<dbReference type="Pfam" id="PF01872">
    <property type="entry name" value="RibD_C"/>
    <property type="match status" value="1"/>
</dbReference>
<reference evidence="3" key="1">
    <citation type="journal article" date="2019" name="Int. J. Syst. Evol. Microbiol.">
        <title>The Global Catalogue of Microorganisms (GCM) 10K type strain sequencing project: providing services to taxonomists for standard genome sequencing and annotation.</title>
        <authorList>
            <consortium name="The Broad Institute Genomics Platform"/>
            <consortium name="The Broad Institute Genome Sequencing Center for Infectious Disease"/>
            <person name="Wu L."/>
            <person name="Ma J."/>
        </authorList>
    </citation>
    <scope>NUCLEOTIDE SEQUENCE [LARGE SCALE GENOMIC DNA]</scope>
    <source>
        <strain evidence="3">JCM 17983</strain>
    </source>
</reference>
<dbReference type="InterPro" id="IPR050765">
    <property type="entry name" value="Riboflavin_Biosynth_HTPR"/>
</dbReference>
<dbReference type="EMBL" id="BAABHQ010000001">
    <property type="protein sequence ID" value="GAA4862636.1"/>
    <property type="molecule type" value="Genomic_DNA"/>
</dbReference>
<dbReference type="InterPro" id="IPR002734">
    <property type="entry name" value="RibDG_C"/>
</dbReference>
<gene>
    <name evidence="2" type="ORF">GCM10023203_07870</name>
</gene>
<dbReference type="PANTHER" id="PTHR38011">
    <property type="entry name" value="DIHYDROFOLATE REDUCTASE FAMILY PROTEIN (AFU_ORTHOLOGUE AFUA_8G06820)"/>
    <property type="match status" value="1"/>
</dbReference>
<evidence type="ECO:0000313" key="2">
    <source>
        <dbReference type="EMBL" id="GAA4862636.1"/>
    </source>
</evidence>
<dbReference type="InterPro" id="IPR024072">
    <property type="entry name" value="DHFR-like_dom_sf"/>
</dbReference>
<sequence length="191" mass="20360">MPRTISANVTLSLDGFAAGPGGDMSWLVETALHEQCASGFAGYCRGVDTVLLGRTNYEGFHGFWPAVADDPAADARSRALSRWLDAVEKVVVSRTLDEATWTNARVVRDLEATVATLRAGDGQSVAVLSSVSVIQALLAADLLDELRITRVPAILGEGLPFRADGLPRSSWALESLQTIPTGAVVSVLRRR</sequence>
<dbReference type="PANTHER" id="PTHR38011:SF11">
    <property type="entry name" value="2,5-DIAMINO-6-RIBOSYLAMINO-4(3H)-PYRIMIDINONE 5'-PHOSPHATE REDUCTASE"/>
    <property type="match status" value="1"/>
</dbReference>
<evidence type="ECO:0000259" key="1">
    <source>
        <dbReference type="Pfam" id="PF01872"/>
    </source>
</evidence>
<dbReference type="Proteomes" id="UP001500457">
    <property type="component" value="Unassembled WGS sequence"/>
</dbReference>
<comment type="caution">
    <text evidence="2">The sequence shown here is derived from an EMBL/GenBank/DDBJ whole genome shotgun (WGS) entry which is preliminary data.</text>
</comment>
<feature type="domain" description="Bacterial bifunctional deaminase-reductase C-terminal" evidence="1">
    <location>
        <begin position="4"/>
        <end position="184"/>
    </location>
</feature>
<keyword evidence="3" id="KW-1185">Reference proteome</keyword>
<dbReference type="RefSeq" id="WP_274232696.1">
    <property type="nucleotide sequence ID" value="NZ_BAABHQ010000001.1"/>
</dbReference>
<dbReference type="Gene3D" id="3.40.430.10">
    <property type="entry name" value="Dihydrofolate Reductase, subunit A"/>
    <property type="match status" value="1"/>
</dbReference>
<protein>
    <submittedName>
        <fullName evidence="2">Dihydrofolate reductase family protein</fullName>
    </submittedName>
</protein>
<accession>A0ABP9E2U7</accession>
<name>A0ABP9E2U7_9PSEU</name>
<proteinExistence type="predicted"/>
<dbReference type="SUPFAM" id="SSF53597">
    <property type="entry name" value="Dihydrofolate reductase-like"/>
    <property type="match status" value="1"/>
</dbReference>